<evidence type="ECO:0000256" key="2">
    <source>
        <dbReference type="ARBA" id="ARBA00005583"/>
    </source>
</evidence>
<dbReference type="GO" id="GO:0051992">
    <property type="term" value="F:UDP-N-acetylmuramoyl-L-alanyl-D-glutamyl-meso-2,6-diaminopimelyl-D-alanyl-D-alanine:undecaprenyl-phosphate transferase activity"/>
    <property type="evidence" value="ECO:0007669"/>
    <property type="project" value="RHEA"/>
</dbReference>
<dbReference type="OrthoDB" id="9805475at2"/>
<feature type="transmembrane region" description="Helical" evidence="7">
    <location>
        <begin position="118"/>
        <end position="135"/>
    </location>
</feature>
<dbReference type="PANTHER" id="PTHR22926">
    <property type="entry name" value="PHOSPHO-N-ACETYLMURAMOYL-PENTAPEPTIDE-TRANSFERASE"/>
    <property type="match status" value="1"/>
</dbReference>
<protein>
    <recommendedName>
        <fullName evidence="7 8">Phospho-N-acetylmuramoyl-pentapeptide-transferase</fullName>
        <ecNumber evidence="7 8">2.7.8.13</ecNumber>
    </recommendedName>
    <alternativeName>
        <fullName evidence="7">UDP-MurNAc-pentapeptide phosphotransferase</fullName>
    </alternativeName>
</protein>
<evidence type="ECO:0000313" key="11">
    <source>
        <dbReference type="Proteomes" id="UP000287247"/>
    </source>
</evidence>
<feature type="transmembrane region" description="Helical" evidence="7">
    <location>
        <begin position="50"/>
        <end position="70"/>
    </location>
</feature>
<dbReference type="InterPro" id="IPR018480">
    <property type="entry name" value="PNAcMuramoyl-5peptid_Trfase_CS"/>
</dbReference>
<comment type="catalytic activity">
    <reaction evidence="7">
        <text>UDP-N-acetyl-alpha-D-muramoyl-L-alanyl-gamma-D-glutamyl-meso-2,6-diaminopimeloyl-D-alanyl-D-alanine + di-trans,octa-cis-undecaprenyl phosphate = di-trans,octa-cis-undecaprenyl diphospho-N-acetyl-alpha-D-muramoyl-L-alanyl-D-glutamyl-meso-2,6-diaminopimeloyl-D-alanyl-D-alanine + UMP</text>
        <dbReference type="Rhea" id="RHEA:28386"/>
        <dbReference type="ChEBI" id="CHEBI:57865"/>
        <dbReference type="ChEBI" id="CHEBI:60392"/>
        <dbReference type="ChEBI" id="CHEBI:61386"/>
        <dbReference type="ChEBI" id="CHEBI:61387"/>
        <dbReference type="EC" id="2.7.8.13"/>
    </reaction>
</comment>
<dbReference type="PROSITE" id="PS01348">
    <property type="entry name" value="MRAY_2"/>
    <property type="match status" value="1"/>
</dbReference>
<comment type="pathway">
    <text evidence="7">Cell wall biogenesis; peptidoglycan biosynthesis.</text>
</comment>
<feature type="transmembrane region" description="Helical" evidence="7">
    <location>
        <begin position="215"/>
        <end position="235"/>
    </location>
</feature>
<dbReference type="Pfam" id="PF00953">
    <property type="entry name" value="Glycos_transf_4"/>
    <property type="match status" value="1"/>
</dbReference>
<evidence type="ECO:0000256" key="6">
    <source>
        <dbReference type="ARBA" id="ARBA00023136"/>
    </source>
</evidence>
<dbReference type="Pfam" id="PF10555">
    <property type="entry name" value="MraY_sig1"/>
    <property type="match status" value="1"/>
</dbReference>
<evidence type="ECO:0000256" key="8">
    <source>
        <dbReference type="NCBIfam" id="TIGR00445"/>
    </source>
</evidence>
<keyword evidence="4 7" id="KW-0812">Transmembrane</keyword>
<keyword evidence="6 7" id="KW-0472">Membrane</keyword>
<keyword evidence="5 7" id="KW-1133">Transmembrane helix</keyword>
<dbReference type="GO" id="GO:0046872">
    <property type="term" value="F:metal ion binding"/>
    <property type="evidence" value="ECO:0007669"/>
    <property type="project" value="UniProtKB-KW"/>
</dbReference>
<keyword evidence="7 9" id="KW-0479">Metal-binding</keyword>
<comment type="caution">
    <text evidence="10">The sequence shown here is derived from an EMBL/GenBank/DDBJ whole genome shotgun (WGS) entry which is preliminary data.</text>
</comment>
<keyword evidence="7 9" id="KW-0460">Magnesium</keyword>
<comment type="subcellular location">
    <subcellularLocation>
        <location evidence="7">Cell membrane</location>
        <topology evidence="7">Multi-pass membrane protein</topology>
    </subcellularLocation>
    <subcellularLocation>
        <location evidence="1">Membrane</location>
        <topology evidence="1">Multi-pass membrane protein</topology>
    </subcellularLocation>
</comment>
<sequence>MDTKFFPSTSLKQPSGNSLLILLTLLLCFLSLSLIQMFSSATISGFSLLFPLGVSAALSGLLGYGVVPLLRRLKTGQVIQEDGPQTHLTKAGTPTMGGIFFVPVAVIVALIWSKLEPSVVAVSLVTLAYLAIGWIDDWQILRQQSNKGLTPRMKLILQIAIAVIFCLWMVATQPSSLTNIALPGSLILPLGVFFWLLAGFVMVAESNATNLTDGVDGLAAGTGALAFLGLGALVAASSPGLMIFCACMSGGCLGFVVHNRNPAKVFMGDTGSLALGGSLAAVGILSGNLWGLFILSGIFFVESLSVIAQVSYYKATKGPDGKGKRLLKMAPLHHHLELSGWAETQIVGIFYLINAGLALCAVILS</sequence>
<evidence type="ECO:0000256" key="9">
    <source>
        <dbReference type="PIRSR" id="PIRSR600715-1"/>
    </source>
</evidence>
<dbReference type="AlphaFoldDB" id="A0A401IC20"/>
<keyword evidence="7" id="KW-0133">Cell shape</keyword>
<feature type="transmembrane region" description="Helical" evidence="7">
    <location>
        <begin position="180"/>
        <end position="203"/>
    </location>
</feature>
<keyword evidence="7" id="KW-0131">Cell cycle</keyword>
<feature type="binding site" evidence="9">
    <location>
        <position position="210"/>
    </location>
    <ligand>
        <name>Mg(2+)</name>
        <dbReference type="ChEBI" id="CHEBI:18420"/>
    </ligand>
</feature>
<evidence type="ECO:0000256" key="5">
    <source>
        <dbReference type="ARBA" id="ARBA00022989"/>
    </source>
</evidence>
<accession>A0A401IC20</accession>
<proteinExistence type="inferred from homology"/>
<keyword evidence="3 7" id="KW-0808">Transferase</keyword>
<name>A0A401IC20_APHSA</name>
<dbReference type="RefSeq" id="WP_124969862.1">
    <property type="nucleotide sequence ID" value="NZ_BDQK01000001.1"/>
</dbReference>
<comment type="function">
    <text evidence="7">Catalyzes the initial step of the lipid cycle reactions in the biosynthesis of the cell wall peptidoglycan: transfers peptidoglycan precursor phospho-MurNAc-pentapeptide from UDP-MurNAc-pentapeptide onto the lipid carrier undecaprenyl phosphate, yielding undecaprenyl-pyrophosphoryl-MurNAc-pentapeptide, known as lipid I.</text>
</comment>
<evidence type="ECO:0000313" key="10">
    <source>
        <dbReference type="EMBL" id="GBF78817.1"/>
    </source>
</evidence>
<dbReference type="InterPro" id="IPR000715">
    <property type="entry name" value="Glycosyl_transferase_4"/>
</dbReference>
<feature type="transmembrane region" description="Helical" evidence="7">
    <location>
        <begin position="241"/>
        <end position="258"/>
    </location>
</feature>
<comment type="cofactor">
    <cofactor evidence="7 9">
        <name>Mg(2+)</name>
        <dbReference type="ChEBI" id="CHEBI:18420"/>
    </cofactor>
</comment>
<evidence type="ECO:0000256" key="1">
    <source>
        <dbReference type="ARBA" id="ARBA00004141"/>
    </source>
</evidence>
<dbReference type="Proteomes" id="UP000287247">
    <property type="component" value="Unassembled WGS sequence"/>
</dbReference>
<feature type="transmembrane region" description="Helical" evidence="7">
    <location>
        <begin position="279"/>
        <end position="301"/>
    </location>
</feature>
<dbReference type="InterPro" id="IPR003524">
    <property type="entry name" value="PNAcMuramoyl-5peptid_Trfase"/>
</dbReference>
<dbReference type="NCBIfam" id="TIGR00445">
    <property type="entry name" value="mraY"/>
    <property type="match status" value="1"/>
</dbReference>
<dbReference type="GO" id="GO:0051301">
    <property type="term" value="P:cell division"/>
    <property type="evidence" value="ECO:0007669"/>
    <property type="project" value="UniProtKB-KW"/>
</dbReference>
<gene>
    <name evidence="7" type="primary">mraY</name>
    <name evidence="10" type="ORF">AsFPU1_0207</name>
</gene>
<keyword evidence="7" id="KW-0573">Peptidoglycan synthesis</keyword>
<dbReference type="HAMAP" id="MF_00038">
    <property type="entry name" value="MraY"/>
    <property type="match status" value="1"/>
</dbReference>
<dbReference type="EMBL" id="BDQK01000001">
    <property type="protein sequence ID" value="GBF78817.1"/>
    <property type="molecule type" value="Genomic_DNA"/>
</dbReference>
<feature type="transmembrane region" description="Helical" evidence="7">
    <location>
        <begin position="155"/>
        <end position="174"/>
    </location>
</feature>
<dbReference type="PANTHER" id="PTHR22926:SF5">
    <property type="entry name" value="PHOSPHO-N-ACETYLMURAMOYL-PENTAPEPTIDE-TRANSFERASE HOMOLOG"/>
    <property type="match status" value="1"/>
</dbReference>
<dbReference type="UniPathway" id="UPA00219"/>
<dbReference type="PROSITE" id="PS01347">
    <property type="entry name" value="MRAY_1"/>
    <property type="match status" value="1"/>
</dbReference>
<organism evidence="10 11">
    <name type="scientific">Aphanothece sacrum FPU1</name>
    <dbReference type="NCBI Taxonomy" id="1920663"/>
    <lineage>
        <taxon>Bacteria</taxon>
        <taxon>Bacillati</taxon>
        <taxon>Cyanobacteriota</taxon>
        <taxon>Cyanophyceae</taxon>
        <taxon>Oscillatoriophycideae</taxon>
        <taxon>Chroococcales</taxon>
        <taxon>Aphanothecaceae</taxon>
        <taxon>Aphanothece</taxon>
    </lineage>
</organism>
<reference evidence="11" key="1">
    <citation type="submission" date="2017-05" db="EMBL/GenBank/DDBJ databases">
        <title>Physiological properties and genetic analysis related to exopolysaccharide production of fresh-water unicellular cyanobacterium Aphanothece sacrum, Suizenji Nori, that has been cultured as a food source in Japan.</title>
        <authorList>
            <person name="Kanesaki Y."/>
            <person name="Yoshikawa S."/>
            <person name="Ohki K."/>
        </authorList>
    </citation>
    <scope>NUCLEOTIDE SEQUENCE [LARGE SCALE GENOMIC DNA]</scope>
    <source>
        <strain evidence="11">FPU1</strain>
    </source>
</reference>
<dbReference type="GO" id="GO:0008963">
    <property type="term" value="F:phospho-N-acetylmuramoyl-pentapeptide-transferase activity"/>
    <property type="evidence" value="ECO:0007669"/>
    <property type="project" value="UniProtKB-UniRule"/>
</dbReference>
<feature type="binding site" evidence="9">
    <location>
        <position position="269"/>
    </location>
    <ligand>
        <name>Mg(2+)</name>
        <dbReference type="ChEBI" id="CHEBI:18420"/>
    </ligand>
</feature>
<dbReference type="GO" id="GO:0008360">
    <property type="term" value="P:regulation of cell shape"/>
    <property type="evidence" value="ECO:0007669"/>
    <property type="project" value="UniProtKB-KW"/>
</dbReference>
<evidence type="ECO:0000256" key="7">
    <source>
        <dbReference type="HAMAP-Rule" id="MF_00038"/>
    </source>
</evidence>
<dbReference type="GO" id="GO:0009252">
    <property type="term" value="P:peptidoglycan biosynthetic process"/>
    <property type="evidence" value="ECO:0007669"/>
    <property type="project" value="UniProtKB-UniRule"/>
</dbReference>
<feature type="transmembrane region" description="Helical" evidence="7">
    <location>
        <begin position="346"/>
        <end position="364"/>
    </location>
</feature>
<keyword evidence="11" id="KW-1185">Reference proteome</keyword>
<keyword evidence="7" id="KW-0961">Cell wall biogenesis/degradation</keyword>
<evidence type="ECO:0000256" key="3">
    <source>
        <dbReference type="ARBA" id="ARBA00022679"/>
    </source>
</evidence>
<feature type="transmembrane region" description="Helical" evidence="7">
    <location>
        <begin position="91"/>
        <end position="112"/>
    </location>
</feature>
<evidence type="ECO:0000256" key="4">
    <source>
        <dbReference type="ARBA" id="ARBA00022692"/>
    </source>
</evidence>
<dbReference type="CDD" id="cd06852">
    <property type="entry name" value="GT_MraY"/>
    <property type="match status" value="1"/>
</dbReference>
<dbReference type="GO" id="GO:0005886">
    <property type="term" value="C:plasma membrane"/>
    <property type="evidence" value="ECO:0007669"/>
    <property type="project" value="UniProtKB-SubCell"/>
</dbReference>
<comment type="similarity">
    <text evidence="2 7">Belongs to the glycosyltransferase 4 family. MraY subfamily.</text>
</comment>
<keyword evidence="7" id="KW-1003">Cell membrane</keyword>
<dbReference type="GO" id="GO:0071555">
    <property type="term" value="P:cell wall organization"/>
    <property type="evidence" value="ECO:0007669"/>
    <property type="project" value="UniProtKB-KW"/>
</dbReference>
<dbReference type="EC" id="2.7.8.13" evidence="7 8"/>
<keyword evidence="7" id="KW-0132">Cell division</keyword>